<accession>A0A5B6WXR3</accession>
<dbReference type="EMBL" id="SMMG02000001">
    <property type="protein sequence ID" value="KAA3486749.1"/>
    <property type="molecule type" value="Genomic_DNA"/>
</dbReference>
<organism evidence="1 2">
    <name type="scientific">Gossypium australe</name>
    <dbReference type="NCBI Taxonomy" id="47621"/>
    <lineage>
        <taxon>Eukaryota</taxon>
        <taxon>Viridiplantae</taxon>
        <taxon>Streptophyta</taxon>
        <taxon>Embryophyta</taxon>
        <taxon>Tracheophyta</taxon>
        <taxon>Spermatophyta</taxon>
        <taxon>Magnoliopsida</taxon>
        <taxon>eudicotyledons</taxon>
        <taxon>Gunneridae</taxon>
        <taxon>Pentapetalae</taxon>
        <taxon>rosids</taxon>
        <taxon>malvids</taxon>
        <taxon>Malvales</taxon>
        <taxon>Malvaceae</taxon>
        <taxon>Malvoideae</taxon>
        <taxon>Gossypium</taxon>
    </lineage>
</organism>
<dbReference type="AlphaFoldDB" id="A0A5B6WXR3"/>
<dbReference type="OrthoDB" id="1738566at2759"/>
<protein>
    <submittedName>
        <fullName evidence="1">Uncharacterized protein</fullName>
    </submittedName>
</protein>
<evidence type="ECO:0000313" key="2">
    <source>
        <dbReference type="Proteomes" id="UP000325315"/>
    </source>
</evidence>
<reference evidence="2" key="1">
    <citation type="journal article" date="2019" name="Plant Biotechnol. J.">
        <title>Genome sequencing of the Australian wild diploid species Gossypium australe highlights disease resistance and delayed gland morphogenesis.</title>
        <authorList>
            <person name="Cai Y."/>
            <person name="Cai X."/>
            <person name="Wang Q."/>
            <person name="Wang P."/>
            <person name="Zhang Y."/>
            <person name="Cai C."/>
            <person name="Xu Y."/>
            <person name="Wang K."/>
            <person name="Zhou Z."/>
            <person name="Wang C."/>
            <person name="Geng S."/>
            <person name="Li B."/>
            <person name="Dong Q."/>
            <person name="Hou Y."/>
            <person name="Wang H."/>
            <person name="Ai P."/>
            <person name="Liu Z."/>
            <person name="Yi F."/>
            <person name="Sun M."/>
            <person name="An G."/>
            <person name="Cheng J."/>
            <person name="Zhang Y."/>
            <person name="Shi Q."/>
            <person name="Xie Y."/>
            <person name="Shi X."/>
            <person name="Chang Y."/>
            <person name="Huang F."/>
            <person name="Chen Y."/>
            <person name="Hong S."/>
            <person name="Mi L."/>
            <person name="Sun Q."/>
            <person name="Zhang L."/>
            <person name="Zhou B."/>
            <person name="Peng R."/>
            <person name="Zhang X."/>
            <person name="Liu F."/>
        </authorList>
    </citation>
    <scope>NUCLEOTIDE SEQUENCE [LARGE SCALE GENOMIC DNA]</scope>
    <source>
        <strain evidence="2">cv. PA1801</strain>
    </source>
</reference>
<evidence type="ECO:0000313" key="1">
    <source>
        <dbReference type="EMBL" id="KAA3486749.1"/>
    </source>
</evidence>
<comment type="caution">
    <text evidence="1">The sequence shown here is derived from an EMBL/GenBank/DDBJ whole genome shotgun (WGS) entry which is preliminary data.</text>
</comment>
<sequence>MDNSIQFKSQIFHYSTNIFLNPFLKSTSSLPIFIVSILLSPKTQIQKLIIYACNSLISVLSKMVTLRPQFQQRSRRETPLLEQERFDQVLFFDWGCYSARRSKRRNGSDKSTKFVLKLISTLASNLKILPQPLDLIVQKLLLQMK</sequence>
<dbReference type="Proteomes" id="UP000325315">
    <property type="component" value="Unassembled WGS sequence"/>
</dbReference>
<proteinExistence type="predicted"/>
<gene>
    <name evidence="1" type="ORF">EPI10_030627</name>
</gene>
<keyword evidence="2" id="KW-1185">Reference proteome</keyword>
<name>A0A5B6WXR3_9ROSI</name>